<proteinExistence type="predicted"/>
<dbReference type="Proteomes" id="UP000822476">
    <property type="component" value="Unassembled WGS sequence"/>
</dbReference>
<comment type="caution">
    <text evidence="1">The sequence shown here is derived from an EMBL/GenBank/DDBJ whole genome shotgun (WGS) entry which is preliminary data.</text>
</comment>
<protein>
    <submittedName>
        <fullName evidence="1">Uncharacterized protein</fullName>
    </submittedName>
</protein>
<keyword evidence="2" id="KW-1185">Reference proteome</keyword>
<accession>A0A8S9YCX7</accession>
<gene>
    <name evidence="1" type="ORF">EG68_12218</name>
</gene>
<organism evidence="1 2">
    <name type="scientific">Paragonimus skrjabini miyazakii</name>
    <dbReference type="NCBI Taxonomy" id="59628"/>
    <lineage>
        <taxon>Eukaryota</taxon>
        <taxon>Metazoa</taxon>
        <taxon>Spiralia</taxon>
        <taxon>Lophotrochozoa</taxon>
        <taxon>Platyhelminthes</taxon>
        <taxon>Trematoda</taxon>
        <taxon>Digenea</taxon>
        <taxon>Plagiorchiida</taxon>
        <taxon>Troglotremata</taxon>
        <taxon>Troglotrematidae</taxon>
        <taxon>Paragonimus</taxon>
    </lineage>
</organism>
<evidence type="ECO:0000313" key="2">
    <source>
        <dbReference type="Proteomes" id="UP000822476"/>
    </source>
</evidence>
<name>A0A8S9YCX7_9TREM</name>
<dbReference type="OrthoDB" id="10432965at2759"/>
<sequence length="91" mass="10410">MIVTARKANRKKSVADENEHQLLQIRMHHQTPHLDSRGTPMLPTKSFWSTCDVGSVMRTTERAVAQSVSRSHPNQRMSTWMPTSEVCQIHV</sequence>
<dbReference type="AlphaFoldDB" id="A0A8S9YCX7"/>
<reference evidence="1" key="1">
    <citation type="submission" date="2019-07" db="EMBL/GenBank/DDBJ databases">
        <title>Annotation for the trematode Paragonimus miyazaki's.</title>
        <authorList>
            <person name="Choi Y.-J."/>
        </authorList>
    </citation>
    <scope>NUCLEOTIDE SEQUENCE</scope>
    <source>
        <strain evidence="1">Japan</strain>
    </source>
</reference>
<dbReference type="EMBL" id="JTDE01011558">
    <property type="protein sequence ID" value="KAF7234179.1"/>
    <property type="molecule type" value="Genomic_DNA"/>
</dbReference>
<evidence type="ECO:0000313" key="1">
    <source>
        <dbReference type="EMBL" id="KAF7234179.1"/>
    </source>
</evidence>